<reference evidence="4 5" key="1">
    <citation type="journal article" date="2019" name="Nat. Microbiol.">
        <title>Mediterranean grassland soil C-N compound turnover is dependent on rainfall and depth, and is mediated by genomically divergent microorganisms.</title>
        <authorList>
            <person name="Diamond S."/>
            <person name="Andeer P.F."/>
            <person name="Li Z."/>
            <person name="Crits-Christoph A."/>
            <person name="Burstein D."/>
            <person name="Anantharaman K."/>
            <person name="Lane K.R."/>
            <person name="Thomas B.C."/>
            <person name="Pan C."/>
            <person name="Northen T.R."/>
            <person name="Banfield J.F."/>
        </authorList>
    </citation>
    <scope>NUCLEOTIDE SEQUENCE [LARGE SCALE GENOMIC DNA]</scope>
    <source>
        <strain evidence="4">NP_1</strain>
    </source>
</reference>
<dbReference type="SUPFAM" id="SSF50129">
    <property type="entry name" value="GroES-like"/>
    <property type="match status" value="1"/>
</dbReference>
<accession>A0A537LUN5</accession>
<dbReference type="Pfam" id="PF08240">
    <property type="entry name" value="ADH_N"/>
    <property type="match status" value="1"/>
</dbReference>
<dbReference type="InterPro" id="IPR013154">
    <property type="entry name" value="ADH-like_N"/>
</dbReference>
<evidence type="ECO:0000313" key="5">
    <source>
        <dbReference type="Proteomes" id="UP000315217"/>
    </source>
</evidence>
<protein>
    <submittedName>
        <fullName evidence="4">Zinc-binding dehydrogenase</fullName>
    </submittedName>
</protein>
<evidence type="ECO:0000259" key="3">
    <source>
        <dbReference type="Pfam" id="PF08240"/>
    </source>
</evidence>
<dbReference type="SUPFAM" id="SSF51735">
    <property type="entry name" value="NAD(P)-binding Rossmann-fold domains"/>
    <property type="match status" value="1"/>
</dbReference>
<gene>
    <name evidence="4" type="ORF">E6G98_04495</name>
</gene>
<dbReference type="InterPro" id="IPR011032">
    <property type="entry name" value="GroES-like_sf"/>
</dbReference>
<feature type="domain" description="Alcohol dehydrogenase-like N-terminal" evidence="3">
    <location>
        <begin position="23"/>
        <end position="121"/>
    </location>
</feature>
<dbReference type="Gene3D" id="3.90.180.10">
    <property type="entry name" value="Medium-chain alcohol dehydrogenases, catalytic domain"/>
    <property type="match status" value="1"/>
</dbReference>
<dbReference type="InterPro" id="IPR050129">
    <property type="entry name" value="Zn_alcohol_dh"/>
</dbReference>
<comment type="caution">
    <text evidence="4">The sequence shown here is derived from an EMBL/GenBank/DDBJ whole genome shotgun (WGS) entry which is preliminary data.</text>
</comment>
<dbReference type="InterPro" id="IPR036291">
    <property type="entry name" value="NAD(P)-bd_dom_sf"/>
</dbReference>
<dbReference type="PANTHER" id="PTHR43401">
    <property type="entry name" value="L-THREONINE 3-DEHYDROGENASE"/>
    <property type="match status" value="1"/>
</dbReference>
<keyword evidence="1" id="KW-0560">Oxidoreductase</keyword>
<dbReference type="Gene3D" id="3.40.50.720">
    <property type="entry name" value="NAD(P)-binding Rossmann-like Domain"/>
    <property type="match status" value="1"/>
</dbReference>
<dbReference type="GO" id="GO:0016491">
    <property type="term" value="F:oxidoreductase activity"/>
    <property type="evidence" value="ECO:0007669"/>
    <property type="project" value="UniProtKB-KW"/>
</dbReference>
<evidence type="ECO:0000256" key="1">
    <source>
        <dbReference type="ARBA" id="ARBA00023002"/>
    </source>
</evidence>
<dbReference type="Proteomes" id="UP000315217">
    <property type="component" value="Unassembled WGS sequence"/>
</dbReference>
<evidence type="ECO:0000259" key="2">
    <source>
        <dbReference type="Pfam" id="PF00107"/>
    </source>
</evidence>
<dbReference type="InterPro" id="IPR013149">
    <property type="entry name" value="ADH-like_C"/>
</dbReference>
<feature type="domain" description="Alcohol dehydrogenase-like C-terminal" evidence="2">
    <location>
        <begin position="172"/>
        <end position="300"/>
    </location>
</feature>
<sequence length="341" mass="36911">MRVAVYYSNSDIRIEDRPVPRIGPGEALVRVQFSGICGSDVMEWYRRPRAPVVLGHEIAGSVLTVDGVSICKVGDRVTAAHHVPCNKCPLCMRGHHTMCDLLHKTNFDPGGFAEYIRLSKVHVDRGVFVLPDTVSDEEAVFTEPLACVLRGQRIGGLEEGQSVLVVGAGIAGLLHVKLAHSLGAGPIFATDMRDYRIRAARSFGADAAWRADQDISTCIRDANDGRLADFVIVCTGAPAALTRALTAVAPGGTVLFFAPSTPDTRFTVPFNDLFWRTDITLRASYGASPADYESALQLIQTGRVVVRDMVTHRLGLSDAAAGFRMAAEADESIKILLDHRL</sequence>
<dbReference type="PANTHER" id="PTHR43401:SF2">
    <property type="entry name" value="L-THREONINE 3-DEHYDROGENASE"/>
    <property type="match status" value="1"/>
</dbReference>
<organism evidence="4 5">
    <name type="scientific">Candidatus Segetimicrobium genomatis</name>
    <dbReference type="NCBI Taxonomy" id="2569760"/>
    <lineage>
        <taxon>Bacteria</taxon>
        <taxon>Bacillati</taxon>
        <taxon>Candidatus Sysuimicrobiota</taxon>
        <taxon>Candidatus Sysuimicrobiia</taxon>
        <taxon>Candidatus Sysuimicrobiales</taxon>
        <taxon>Candidatus Segetimicrobiaceae</taxon>
        <taxon>Candidatus Segetimicrobium</taxon>
    </lineage>
</organism>
<evidence type="ECO:0000313" key="4">
    <source>
        <dbReference type="EMBL" id="TMJ11682.1"/>
    </source>
</evidence>
<dbReference type="AlphaFoldDB" id="A0A537LUN5"/>
<proteinExistence type="predicted"/>
<dbReference type="Pfam" id="PF00107">
    <property type="entry name" value="ADH_zinc_N"/>
    <property type="match status" value="1"/>
</dbReference>
<name>A0A537LUN5_9BACT</name>
<dbReference type="EMBL" id="VBAI01000052">
    <property type="protein sequence ID" value="TMJ11682.1"/>
    <property type="molecule type" value="Genomic_DNA"/>
</dbReference>